<dbReference type="InterPro" id="IPR053879">
    <property type="entry name" value="HYDIN_VesB_CFA65-like_Ig"/>
</dbReference>
<dbReference type="InterPro" id="IPR011467">
    <property type="entry name" value="DUF1573"/>
</dbReference>
<dbReference type="Gene3D" id="2.60.40.10">
    <property type="entry name" value="Immunoglobulins"/>
    <property type="match status" value="3"/>
</dbReference>
<dbReference type="Proteomes" id="UP001141933">
    <property type="component" value="Unassembled WGS sequence"/>
</dbReference>
<keyword evidence="6" id="KW-0732">Signal</keyword>
<protein>
    <submittedName>
        <fullName evidence="8">DUF1573 domain-containing protein</fullName>
    </submittedName>
</protein>
<comment type="caution">
    <text evidence="8">The sequence shown here is derived from an EMBL/GenBank/DDBJ whole genome shotgun (WGS) entry which is preliminary data.</text>
</comment>
<evidence type="ECO:0000313" key="8">
    <source>
        <dbReference type="EMBL" id="MCZ8373072.1"/>
    </source>
</evidence>
<keyword evidence="5" id="KW-0966">Cell projection</keyword>
<dbReference type="PANTHER" id="PTHR37833:SF1">
    <property type="entry name" value="SIGNAL PEPTIDE PROTEIN"/>
    <property type="match status" value="1"/>
</dbReference>
<reference evidence="8" key="1">
    <citation type="submission" date="2022-12" db="EMBL/GenBank/DDBJ databases">
        <title>Phocaeicola acetigenes sp. nov., isolated feces from a healthy human.</title>
        <authorList>
            <person name="Do H."/>
            <person name="Ha Y.B."/>
            <person name="Kim J.-S."/>
            <person name="Suh M.K."/>
            <person name="Kim H.S."/>
            <person name="Lee J.-S."/>
        </authorList>
    </citation>
    <scope>NUCLEOTIDE SEQUENCE</scope>
    <source>
        <strain evidence="8">KGMB11183</strain>
    </source>
</reference>
<evidence type="ECO:0000256" key="4">
    <source>
        <dbReference type="ARBA" id="ARBA00023069"/>
    </source>
</evidence>
<evidence type="ECO:0000259" key="7">
    <source>
        <dbReference type="Pfam" id="PF22544"/>
    </source>
</evidence>
<gene>
    <name evidence="8" type="ORF">O6P32_10195</name>
</gene>
<evidence type="ECO:0000313" key="9">
    <source>
        <dbReference type="Proteomes" id="UP001141933"/>
    </source>
</evidence>
<dbReference type="EMBL" id="JAPZVM010000008">
    <property type="protein sequence ID" value="MCZ8373072.1"/>
    <property type="molecule type" value="Genomic_DNA"/>
</dbReference>
<dbReference type="PANTHER" id="PTHR37833">
    <property type="entry name" value="LIPOPROTEIN-RELATED"/>
    <property type="match status" value="1"/>
</dbReference>
<evidence type="ECO:0000256" key="2">
    <source>
        <dbReference type="ARBA" id="ARBA00004496"/>
    </source>
</evidence>
<feature type="signal peptide" evidence="6">
    <location>
        <begin position="1"/>
        <end position="17"/>
    </location>
</feature>
<name>A0ABT4PJ32_9BACT</name>
<keyword evidence="9" id="KW-1185">Reference proteome</keyword>
<feature type="domain" description="HYDIN/VesB/CFA65-like Ig-like" evidence="7">
    <location>
        <begin position="255"/>
        <end position="354"/>
    </location>
</feature>
<dbReference type="Pfam" id="PF07610">
    <property type="entry name" value="DUF1573"/>
    <property type="match status" value="1"/>
</dbReference>
<dbReference type="RefSeq" id="WP_269878366.1">
    <property type="nucleotide sequence ID" value="NZ_JAPZVM010000008.1"/>
</dbReference>
<comment type="subcellular location">
    <subcellularLocation>
        <location evidence="1">Cell projection</location>
        <location evidence="1">Cilium</location>
    </subcellularLocation>
    <subcellularLocation>
        <location evidence="2">Cytoplasm</location>
    </subcellularLocation>
</comment>
<dbReference type="InterPro" id="IPR013783">
    <property type="entry name" value="Ig-like_fold"/>
</dbReference>
<proteinExistence type="predicted"/>
<organism evidence="8 9">
    <name type="scientific">Phocaeicola acetigenes</name>
    <dbReference type="NCBI Taxonomy" id="3016083"/>
    <lineage>
        <taxon>Bacteria</taxon>
        <taxon>Pseudomonadati</taxon>
        <taxon>Bacteroidota</taxon>
        <taxon>Bacteroidia</taxon>
        <taxon>Bacteroidales</taxon>
        <taxon>Bacteroidaceae</taxon>
        <taxon>Phocaeicola</taxon>
    </lineage>
</organism>
<evidence type="ECO:0000256" key="6">
    <source>
        <dbReference type="SAM" id="SignalP"/>
    </source>
</evidence>
<keyword evidence="3" id="KW-0963">Cytoplasm</keyword>
<evidence type="ECO:0000256" key="1">
    <source>
        <dbReference type="ARBA" id="ARBA00004138"/>
    </source>
</evidence>
<accession>A0ABT4PJ32</accession>
<sequence>MKRILFLLMIWSAVALAGKAQPKITFDREQQDLGYVLWRNPVTVTYAFTNTGDKPLVISNVTTSCGCTKATWTEEPIPAGGKGTVTAVFDAEAIGRFYKEVGVYCNASPMPLYLEFNGEVTADPKNFTFTHPIAFGAIRLDKEEIEFDDVNRGDKPVFEILVANTSNKPYTPVLMHLPPYLSVKSTPEVIGRNKSGKIEVTLDTEKLPALGITRASVYLSRFLGDKVGSENEIPVSVVLLPDFSSMSEYEKQNPPVISLSTQKLEYLNLKPTQKKSQTVVITNTGKTDLVIKDMQVFSMALSVNLKKRVLKPGESTKMKVTVLAKNLSRVRGTQRILMITNDPQHPKITVRVKASLR</sequence>
<keyword evidence="4" id="KW-0969">Cilium</keyword>
<evidence type="ECO:0000256" key="5">
    <source>
        <dbReference type="ARBA" id="ARBA00023273"/>
    </source>
</evidence>
<dbReference type="Pfam" id="PF22544">
    <property type="entry name" value="HYDIN_VesB_CFA65-like_Ig"/>
    <property type="match status" value="1"/>
</dbReference>
<evidence type="ECO:0000256" key="3">
    <source>
        <dbReference type="ARBA" id="ARBA00022490"/>
    </source>
</evidence>
<feature type="chain" id="PRO_5047333765" evidence="6">
    <location>
        <begin position="18"/>
        <end position="357"/>
    </location>
</feature>